<organism evidence="2 3">
    <name type="scientific">Microbacterium gilvum</name>
    <dbReference type="NCBI Taxonomy" id="1336204"/>
    <lineage>
        <taxon>Bacteria</taxon>
        <taxon>Bacillati</taxon>
        <taxon>Actinomycetota</taxon>
        <taxon>Actinomycetes</taxon>
        <taxon>Micrococcales</taxon>
        <taxon>Microbacteriaceae</taxon>
        <taxon>Microbacterium</taxon>
    </lineage>
</organism>
<keyword evidence="1" id="KW-0472">Membrane</keyword>
<keyword evidence="1" id="KW-1133">Transmembrane helix</keyword>
<accession>A0ABP8ZQ37</accession>
<gene>
    <name evidence="2" type="ORF">GCM10023351_01440</name>
</gene>
<sequence>MTDDPACAQVIDEGSGWAMPELFQTLGGWVAPILVAVTAGIFALRPKRGSLEHQMIDQLQESLAAETAARVALEGRFESKFDELRREVRIRDDYILVLRQHIADGREPPPPEWPAALR</sequence>
<dbReference type="RefSeq" id="WP_345434908.1">
    <property type="nucleotide sequence ID" value="NZ_BAABKO010000001.1"/>
</dbReference>
<evidence type="ECO:0000256" key="1">
    <source>
        <dbReference type="SAM" id="Phobius"/>
    </source>
</evidence>
<reference evidence="3" key="1">
    <citation type="journal article" date="2019" name="Int. J. Syst. Evol. Microbiol.">
        <title>The Global Catalogue of Microorganisms (GCM) 10K type strain sequencing project: providing services to taxonomists for standard genome sequencing and annotation.</title>
        <authorList>
            <consortium name="The Broad Institute Genomics Platform"/>
            <consortium name="The Broad Institute Genome Sequencing Center for Infectious Disease"/>
            <person name="Wu L."/>
            <person name="Ma J."/>
        </authorList>
    </citation>
    <scope>NUCLEOTIDE SEQUENCE [LARGE SCALE GENOMIC DNA]</scope>
    <source>
        <strain evidence="3">JCM 18537</strain>
    </source>
</reference>
<keyword evidence="1" id="KW-0812">Transmembrane</keyword>
<evidence type="ECO:0008006" key="4">
    <source>
        <dbReference type="Google" id="ProtNLM"/>
    </source>
</evidence>
<keyword evidence="3" id="KW-1185">Reference proteome</keyword>
<evidence type="ECO:0000313" key="3">
    <source>
        <dbReference type="Proteomes" id="UP001501645"/>
    </source>
</evidence>
<comment type="caution">
    <text evidence="2">The sequence shown here is derived from an EMBL/GenBank/DDBJ whole genome shotgun (WGS) entry which is preliminary data.</text>
</comment>
<name>A0ABP8ZQ37_9MICO</name>
<protein>
    <recommendedName>
        <fullName evidence="4">Minor tail protein</fullName>
    </recommendedName>
</protein>
<dbReference type="EMBL" id="BAABKO010000001">
    <property type="protein sequence ID" value="GAA4762708.1"/>
    <property type="molecule type" value="Genomic_DNA"/>
</dbReference>
<feature type="transmembrane region" description="Helical" evidence="1">
    <location>
        <begin position="26"/>
        <end position="44"/>
    </location>
</feature>
<dbReference type="Proteomes" id="UP001501645">
    <property type="component" value="Unassembled WGS sequence"/>
</dbReference>
<evidence type="ECO:0000313" key="2">
    <source>
        <dbReference type="EMBL" id="GAA4762708.1"/>
    </source>
</evidence>
<proteinExistence type="predicted"/>